<protein>
    <submittedName>
        <fullName evidence="6">GntR family transcriptional regulator</fullName>
    </submittedName>
</protein>
<dbReference type="Pfam" id="PF00392">
    <property type="entry name" value="GntR"/>
    <property type="match status" value="1"/>
</dbReference>
<dbReference type="SUPFAM" id="SSF64288">
    <property type="entry name" value="Chorismate lyase-like"/>
    <property type="match status" value="1"/>
</dbReference>
<feature type="domain" description="HTH gntR-type" evidence="5">
    <location>
        <begin position="29"/>
        <end position="58"/>
    </location>
</feature>
<dbReference type="EMBL" id="JAGETR010000050">
    <property type="protein sequence ID" value="MBO2006800.1"/>
    <property type="molecule type" value="Genomic_DNA"/>
</dbReference>
<dbReference type="Gene3D" id="1.10.10.10">
    <property type="entry name" value="Winged helix-like DNA-binding domain superfamily/Winged helix DNA-binding domain"/>
    <property type="match status" value="1"/>
</dbReference>
<dbReference type="PANTHER" id="PTHR44846">
    <property type="entry name" value="MANNOSYL-D-GLYCERATE TRANSPORT/METABOLISM SYSTEM REPRESSOR MNGR-RELATED"/>
    <property type="match status" value="1"/>
</dbReference>
<feature type="region of interest" description="Disordered" evidence="4">
    <location>
        <begin position="103"/>
        <end position="131"/>
    </location>
</feature>
<dbReference type="GO" id="GO:0003700">
    <property type="term" value="F:DNA-binding transcription factor activity"/>
    <property type="evidence" value="ECO:0007669"/>
    <property type="project" value="InterPro"/>
</dbReference>
<feature type="compositionally biased region" description="Basic and acidic residues" evidence="4">
    <location>
        <begin position="122"/>
        <end position="131"/>
    </location>
</feature>
<evidence type="ECO:0000256" key="2">
    <source>
        <dbReference type="ARBA" id="ARBA00023125"/>
    </source>
</evidence>
<proteinExistence type="predicted"/>
<sequence>MAAQLEQELRTRTAAATTCLRNSSWPSVTVNRHTLRRAVDQLVERGWLQRRHGVGILVLMRPYDYPLHANTRFSQNLFEQGSHPTSERLLAVLRPCNGHVASALAGRRRNGDPPAHPAPGQRRADERDRPLSPDLDWWPALQQFHSGSLHQFIEQHLQQPLTRRQTRIARAAAGKESRLLEIATRRCCACAPLTSAAAAKAWRNTPSAGPRRHD</sequence>
<keyword evidence="3" id="KW-0804">Transcription</keyword>
<accession>A0A939NLT5</accession>
<dbReference type="GO" id="GO:0003677">
    <property type="term" value="F:DNA binding"/>
    <property type="evidence" value="ECO:0007669"/>
    <property type="project" value="UniProtKB-KW"/>
</dbReference>
<dbReference type="InterPro" id="IPR050679">
    <property type="entry name" value="Bact_HTH_transcr_reg"/>
</dbReference>
<dbReference type="PANTHER" id="PTHR44846:SF16">
    <property type="entry name" value="TRANSCRIPTIONAL REGULATOR PHNF-RELATED"/>
    <property type="match status" value="1"/>
</dbReference>
<evidence type="ECO:0000313" key="6">
    <source>
        <dbReference type="EMBL" id="MBO2006800.1"/>
    </source>
</evidence>
<evidence type="ECO:0000256" key="4">
    <source>
        <dbReference type="SAM" id="MobiDB-lite"/>
    </source>
</evidence>
<organism evidence="6">
    <name type="scientific">Serratia marcescens</name>
    <dbReference type="NCBI Taxonomy" id="615"/>
    <lineage>
        <taxon>Bacteria</taxon>
        <taxon>Pseudomonadati</taxon>
        <taxon>Pseudomonadota</taxon>
        <taxon>Gammaproteobacteria</taxon>
        <taxon>Enterobacterales</taxon>
        <taxon>Yersiniaceae</taxon>
        <taxon>Serratia</taxon>
    </lineage>
</organism>
<dbReference type="AlphaFoldDB" id="A0A939NLT5"/>
<keyword evidence="1" id="KW-0805">Transcription regulation</keyword>
<keyword evidence="2" id="KW-0238">DNA-binding</keyword>
<gene>
    <name evidence="6" type="ORF">J4732_09065</name>
</gene>
<evidence type="ECO:0000256" key="1">
    <source>
        <dbReference type="ARBA" id="ARBA00023015"/>
    </source>
</evidence>
<evidence type="ECO:0000256" key="3">
    <source>
        <dbReference type="ARBA" id="ARBA00023163"/>
    </source>
</evidence>
<dbReference type="InterPro" id="IPR028978">
    <property type="entry name" value="Chorismate_lyase_/UTRA_dom_sf"/>
</dbReference>
<name>A0A939NLT5_SERMA</name>
<comment type="caution">
    <text evidence="6">The sequence shown here is derived from an EMBL/GenBank/DDBJ whole genome shotgun (WGS) entry which is preliminary data.</text>
</comment>
<dbReference type="Gene3D" id="3.40.1410.10">
    <property type="entry name" value="Chorismate lyase-like"/>
    <property type="match status" value="1"/>
</dbReference>
<dbReference type="InterPro" id="IPR000524">
    <property type="entry name" value="Tscrpt_reg_HTH_GntR"/>
</dbReference>
<dbReference type="InterPro" id="IPR036388">
    <property type="entry name" value="WH-like_DNA-bd_sf"/>
</dbReference>
<reference evidence="6" key="1">
    <citation type="submission" date="2021-03" db="EMBL/GenBank/DDBJ databases">
        <title>Molecular epidemiology and mechanisms of colistin and carbapenem resistance in Enterobacteriaceae from clinical isolates, the environment and porcine samples in Pretoria, South Africa.</title>
        <authorList>
            <person name="Bogoshi D."/>
            <person name="Mbelle N.M."/>
            <person name="Naidoo V."/>
            <person name="Osei Sekyere J."/>
        </authorList>
    </citation>
    <scope>NUCLEOTIDE SEQUENCE</scope>
    <source>
        <strain evidence="6">C080</strain>
    </source>
</reference>
<evidence type="ECO:0000259" key="5">
    <source>
        <dbReference type="Pfam" id="PF00392"/>
    </source>
</evidence>